<gene>
    <name evidence="2" type="ORF">E7Z74_06555</name>
</gene>
<dbReference type="Proteomes" id="UP000713479">
    <property type="component" value="Unassembled WGS sequence"/>
</dbReference>
<dbReference type="Gene3D" id="3.40.220.10">
    <property type="entry name" value="Leucine Aminopeptidase, subunit E, domain 1"/>
    <property type="match status" value="1"/>
</dbReference>
<dbReference type="PANTHER" id="PTHR11106:SF27">
    <property type="entry name" value="MACRO DOMAIN-CONTAINING PROTEIN"/>
    <property type="match status" value="1"/>
</dbReference>
<name>A0A8T3VLW8_9EURY</name>
<dbReference type="AlphaFoldDB" id="A0A8T3VLW8"/>
<comment type="caution">
    <text evidence="2">The sequence shown here is derived from an EMBL/GenBank/DDBJ whole genome shotgun (WGS) entry which is preliminary data.</text>
</comment>
<sequence>MKRKIQVKQIDITELDSDAIVNAANSQLKEGGGVCGAIFRKAGPEKLQESCDEIGGCETGSAAITPGFNLKAKYVIHAVGPVWHGGDANEAELLSGAYTKSLKLAKENDCHSIAFPLISSGIYGYPKKQAWKIAIQSCRDFLDDNPDWDIKIIFAVISDESRHLGESIMTEILK</sequence>
<evidence type="ECO:0000259" key="1">
    <source>
        <dbReference type="PROSITE" id="PS51154"/>
    </source>
</evidence>
<proteinExistence type="predicted"/>
<dbReference type="CDD" id="cd02908">
    <property type="entry name" value="Macro_OAADPr_deacetylase"/>
    <property type="match status" value="1"/>
</dbReference>
<evidence type="ECO:0000313" key="3">
    <source>
        <dbReference type="Proteomes" id="UP000713479"/>
    </source>
</evidence>
<reference evidence="2" key="1">
    <citation type="submission" date="2019-04" db="EMBL/GenBank/DDBJ databases">
        <title>Evolution of Biomass-Degrading Anaerobic Consortia Revealed by Metagenomics.</title>
        <authorList>
            <person name="Peng X."/>
        </authorList>
    </citation>
    <scope>NUCLEOTIDE SEQUENCE</scope>
    <source>
        <strain evidence="2">SIG13</strain>
    </source>
</reference>
<protein>
    <submittedName>
        <fullName evidence="2">Macro domain-containing protein</fullName>
    </submittedName>
</protein>
<dbReference type="Pfam" id="PF01661">
    <property type="entry name" value="Macro"/>
    <property type="match status" value="1"/>
</dbReference>
<dbReference type="InterPro" id="IPR002589">
    <property type="entry name" value="Macro_dom"/>
</dbReference>
<dbReference type="InterPro" id="IPR043472">
    <property type="entry name" value="Macro_dom-like"/>
</dbReference>
<organism evidence="2 3">
    <name type="scientific">Methanobrevibacter millerae</name>
    <dbReference type="NCBI Taxonomy" id="230361"/>
    <lineage>
        <taxon>Archaea</taxon>
        <taxon>Methanobacteriati</taxon>
        <taxon>Methanobacteriota</taxon>
        <taxon>Methanomada group</taxon>
        <taxon>Methanobacteria</taxon>
        <taxon>Methanobacteriales</taxon>
        <taxon>Methanobacteriaceae</taxon>
        <taxon>Methanobrevibacter</taxon>
    </lineage>
</organism>
<dbReference type="PROSITE" id="PS51154">
    <property type="entry name" value="MACRO"/>
    <property type="match status" value="1"/>
</dbReference>
<accession>A0A8T3VLW8</accession>
<feature type="domain" description="Macro" evidence="1">
    <location>
        <begin position="1"/>
        <end position="173"/>
    </location>
</feature>
<evidence type="ECO:0000313" key="2">
    <source>
        <dbReference type="EMBL" id="MBE6510910.1"/>
    </source>
</evidence>
<dbReference type="SUPFAM" id="SSF52949">
    <property type="entry name" value="Macro domain-like"/>
    <property type="match status" value="1"/>
</dbReference>
<dbReference type="EMBL" id="SUTF01000007">
    <property type="protein sequence ID" value="MBE6510910.1"/>
    <property type="molecule type" value="Genomic_DNA"/>
</dbReference>
<dbReference type="PANTHER" id="PTHR11106">
    <property type="entry name" value="GANGLIOSIDE INDUCED DIFFERENTIATION ASSOCIATED PROTEIN 2-RELATED"/>
    <property type="match status" value="1"/>
</dbReference>
<dbReference type="SMART" id="SM00506">
    <property type="entry name" value="A1pp"/>
    <property type="match status" value="1"/>
</dbReference>